<gene>
    <name evidence="2" type="ORF">SAMN05216553_12132</name>
</gene>
<dbReference type="Proteomes" id="UP000199623">
    <property type="component" value="Unassembled WGS sequence"/>
</dbReference>
<dbReference type="Gene3D" id="1.25.40.10">
    <property type="entry name" value="Tetratricopeptide repeat domain"/>
    <property type="match status" value="1"/>
</dbReference>
<accession>A0A1G8C6H9</accession>
<dbReference type="InterPro" id="IPR011990">
    <property type="entry name" value="TPR-like_helical_dom_sf"/>
</dbReference>
<evidence type="ECO:0000256" key="1">
    <source>
        <dbReference type="SAM" id="MobiDB-lite"/>
    </source>
</evidence>
<evidence type="ECO:0000313" key="3">
    <source>
        <dbReference type="Proteomes" id="UP000199623"/>
    </source>
</evidence>
<feature type="region of interest" description="Disordered" evidence="1">
    <location>
        <begin position="97"/>
        <end position="117"/>
    </location>
</feature>
<dbReference type="InterPro" id="IPR027417">
    <property type="entry name" value="P-loop_NTPase"/>
</dbReference>
<dbReference type="SUPFAM" id="SSF48452">
    <property type="entry name" value="TPR-like"/>
    <property type="match status" value="1"/>
</dbReference>
<feature type="region of interest" description="Disordered" evidence="1">
    <location>
        <begin position="1"/>
        <end position="78"/>
    </location>
</feature>
<keyword evidence="3" id="KW-1185">Reference proteome</keyword>
<evidence type="ECO:0000313" key="2">
    <source>
        <dbReference type="EMBL" id="SDH40933.1"/>
    </source>
</evidence>
<organism evidence="2 3">
    <name type="scientific">Lentzea fradiae</name>
    <dbReference type="NCBI Taxonomy" id="200378"/>
    <lineage>
        <taxon>Bacteria</taxon>
        <taxon>Bacillati</taxon>
        <taxon>Actinomycetota</taxon>
        <taxon>Actinomycetes</taxon>
        <taxon>Pseudonocardiales</taxon>
        <taxon>Pseudonocardiaceae</taxon>
        <taxon>Lentzea</taxon>
    </lineage>
</organism>
<dbReference type="SUPFAM" id="SSF52540">
    <property type="entry name" value="P-loop containing nucleoside triphosphate hydrolases"/>
    <property type="match status" value="1"/>
</dbReference>
<protein>
    <submittedName>
        <fullName evidence="2">Tetratricopeptide repeat-containing protein</fullName>
    </submittedName>
</protein>
<dbReference type="PANTHER" id="PTHR22845:SF5">
    <property type="entry name" value="APOPTOTIC PROTEASE-ACTIVATING FACTOR 1"/>
    <property type="match status" value="1"/>
</dbReference>
<dbReference type="STRING" id="200378.SAMN05216553_12132"/>
<dbReference type="AlphaFoldDB" id="A0A1G8C6H9"/>
<proteinExistence type="predicted"/>
<feature type="compositionally biased region" description="Polar residues" evidence="1">
    <location>
        <begin position="21"/>
        <end position="31"/>
    </location>
</feature>
<dbReference type="EMBL" id="FNCC01000021">
    <property type="protein sequence ID" value="SDH40933.1"/>
    <property type="molecule type" value="Genomic_DNA"/>
</dbReference>
<name>A0A1G8C6H9_9PSEU</name>
<reference evidence="3" key="1">
    <citation type="submission" date="2016-10" db="EMBL/GenBank/DDBJ databases">
        <authorList>
            <person name="Varghese N."/>
            <person name="Submissions S."/>
        </authorList>
    </citation>
    <scope>NUCLEOTIDE SEQUENCE [LARGE SCALE GENOMIC DNA]</scope>
    <source>
        <strain evidence="3">CGMCC 4.3506</strain>
    </source>
</reference>
<dbReference type="PANTHER" id="PTHR22845">
    <property type="entry name" value="APOPTOTIC PROTEASE-ACTIVATING FACTOR 1"/>
    <property type="match status" value="1"/>
</dbReference>
<dbReference type="Gene3D" id="3.40.50.300">
    <property type="entry name" value="P-loop containing nucleotide triphosphate hydrolases"/>
    <property type="match status" value="1"/>
</dbReference>
<sequence length="874" mass="95369">MCRTSLNLSGDHGSPFKGHAGSSSDTTNQLDLTRPSLGRPWNDRSPTKRARERAPRWQAKGVPTTSPDDESAQTNNTISGSVFGSAVQIGQVQGDFHVHHHPSSHQRTTSESSRWKPDPLFVGRKQVLKHLRSLLRLGEAGDTAPVVLHGMTGSGKTSVATQLGAEVPDSVTSVFVDASSRTSLLEELRRLAGASQQGALMDDSVMSAAGPVTPELPVSSDILLIFDGVSSTDTLRGIVPRSVGCRILITSTVRYLDHGYTHVELDDWTADESSEYLAMVLPDSPDGDRALLAAALHHHPLALTQAAHHCRVLAQSVGPFLARLAKEPTGALGLGEASGHRRTTIRSIEMNIELATTTEPAAGDILTLLAHLGAEPLLASFLEREFPLTYVRTYGARRARWHKRLKKFLGEHRLATWSKARAMNNALIRDRAFAALLQLSLIKATGDGYLIHPLVAMVARARAGNPLPWLQIGFGLFAERIGDVHTEVHDHRDADLCLGHLIELTSTAIRHGYHGTAVIESCVHLARRLAVLGGTEESRTAAQFARHVLAIFAGPNPPRTTVGVPQVRARLALALISFRNGDASEALAWCSECLAISAKAGDIFHYVTSIRFLGEIASVVGEHDLSRHVLDIVNRERRRPHRIDIRVSLANTCTRIFLSINEIAEAQACSDWVLDQLTSYRLPAAVHQSALQMAALLARTVDDSEAWLRHEVALLDIRRAEQSNGRRPDRWFVESLHSTADAAIRANRLQLAQELLDEAVETAESTFGAGSENYANVLAVRGRLRLHQQRYPAALRDLTYCADFFRAQPPPANHMISAVLIHLALVLSATGARARAIAAATEAYEFDLAHFGPDHPETLMDLDVLNRVKAPRHG</sequence>